<keyword evidence="3" id="KW-0479">Metal-binding</keyword>
<dbReference type="SUPFAM" id="SSF47240">
    <property type="entry name" value="Ferritin-like"/>
    <property type="match status" value="1"/>
</dbReference>
<evidence type="ECO:0000313" key="5">
    <source>
        <dbReference type="EMBL" id="HIT39132.1"/>
    </source>
</evidence>
<dbReference type="AlphaFoldDB" id="A0A9D1KE59"/>
<dbReference type="InterPro" id="IPR008331">
    <property type="entry name" value="Ferritin_DPS_dom"/>
</dbReference>
<dbReference type="InterPro" id="IPR009078">
    <property type="entry name" value="Ferritin-like_SF"/>
</dbReference>
<feature type="binding site" evidence="3">
    <location>
        <position position="147"/>
    </location>
    <ligand>
        <name>Fe cation</name>
        <dbReference type="ChEBI" id="CHEBI:24875"/>
    </ligand>
</feature>
<sequence>MGKKAVEIVDLDVKKLIEILNQALSEEWLAYYQYWIGARVMSGPMHGEIEKELYKHANEELNHAEMLANRIIELDGTPVLSPEDWPHLAKCKYEAPVDAYIESVLKQNLTSERCAIQRYEMLAKLTDGKDFTTFAIATQILAEEIDHENDIESWLEDIRVFRESLVAMSV</sequence>
<evidence type="ECO:0000259" key="4">
    <source>
        <dbReference type="PROSITE" id="PS50905"/>
    </source>
</evidence>
<dbReference type="InterPro" id="IPR033921">
    <property type="entry name" value="DPSL_diiron-bd_dom"/>
</dbReference>
<dbReference type="PIRSF" id="PIRSF018063">
    <property type="entry name" value="Ferrtn_UCP018063"/>
    <property type="match status" value="1"/>
</dbReference>
<keyword evidence="2 3" id="KW-0408">Iron</keyword>
<dbReference type="GO" id="GO:0008199">
    <property type="term" value="F:ferric iron binding"/>
    <property type="evidence" value="ECO:0007669"/>
    <property type="project" value="InterPro"/>
</dbReference>
<reference evidence="5" key="2">
    <citation type="journal article" date="2021" name="PeerJ">
        <title>Extensive microbial diversity within the chicken gut microbiome revealed by metagenomics and culture.</title>
        <authorList>
            <person name="Gilroy R."/>
            <person name="Ravi A."/>
            <person name="Getino M."/>
            <person name="Pursley I."/>
            <person name="Horton D.L."/>
            <person name="Alikhan N.F."/>
            <person name="Baker D."/>
            <person name="Gharbi K."/>
            <person name="Hall N."/>
            <person name="Watson M."/>
            <person name="Adriaenssens E.M."/>
            <person name="Foster-Nyarko E."/>
            <person name="Jarju S."/>
            <person name="Secka A."/>
            <person name="Antonio M."/>
            <person name="Oren A."/>
            <person name="Chaudhuri R.R."/>
            <person name="La Ragione R."/>
            <person name="Hildebrand F."/>
            <person name="Pallen M.J."/>
        </authorList>
    </citation>
    <scope>NUCLEOTIDE SEQUENCE</scope>
    <source>
        <strain evidence="5">21143</strain>
    </source>
</reference>
<organism evidence="5 6">
    <name type="scientific">Candidatus Caccoplasma intestinavium</name>
    <dbReference type="NCBI Taxonomy" id="2840716"/>
    <lineage>
        <taxon>Bacteria</taxon>
        <taxon>Pseudomonadati</taxon>
        <taxon>Bacteroidota</taxon>
        <taxon>Bacteroidia</taxon>
        <taxon>Bacteroidales</taxon>
        <taxon>Bacteroidaceae</taxon>
        <taxon>Bacteroidaceae incertae sedis</taxon>
        <taxon>Candidatus Caccoplasma</taxon>
    </lineage>
</organism>
<dbReference type="PROSITE" id="PS50905">
    <property type="entry name" value="FERRITIN_LIKE"/>
    <property type="match status" value="1"/>
</dbReference>
<evidence type="ECO:0000256" key="1">
    <source>
        <dbReference type="ARBA" id="ARBA00022434"/>
    </source>
</evidence>
<dbReference type="GO" id="GO:0006879">
    <property type="term" value="P:intracellular iron ion homeostasis"/>
    <property type="evidence" value="ECO:0007669"/>
    <property type="project" value="UniProtKB-KW"/>
</dbReference>
<dbReference type="PANTHER" id="PTHR30295:SF1">
    <property type="entry name" value="DNA PROTECTION DURING STARVATION PROTEIN"/>
    <property type="match status" value="1"/>
</dbReference>
<gene>
    <name evidence="5" type="ORF">IAD06_03725</name>
</gene>
<evidence type="ECO:0000313" key="6">
    <source>
        <dbReference type="Proteomes" id="UP000886722"/>
    </source>
</evidence>
<feature type="binding site" evidence="3">
    <location>
        <position position="144"/>
    </location>
    <ligand>
        <name>Fe cation</name>
        <dbReference type="ChEBI" id="CHEBI:24875"/>
    </ligand>
</feature>
<dbReference type="Gene3D" id="1.20.1260.10">
    <property type="match status" value="1"/>
</dbReference>
<evidence type="ECO:0000256" key="2">
    <source>
        <dbReference type="ARBA" id="ARBA00023004"/>
    </source>
</evidence>
<comment type="caution">
    <text evidence="5">The sequence shown here is derived from an EMBL/GenBank/DDBJ whole genome shotgun (WGS) entry which is preliminary data.</text>
</comment>
<evidence type="ECO:0000256" key="3">
    <source>
        <dbReference type="PIRSR" id="PIRSR018063-50"/>
    </source>
</evidence>
<dbReference type="CDD" id="cd01052">
    <property type="entry name" value="DPSL"/>
    <property type="match status" value="1"/>
</dbReference>
<dbReference type="Pfam" id="PF00210">
    <property type="entry name" value="Ferritin"/>
    <property type="match status" value="1"/>
</dbReference>
<dbReference type="InterPro" id="IPR012347">
    <property type="entry name" value="Ferritin-like"/>
</dbReference>
<dbReference type="InterPro" id="IPR014490">
    <property type="entry name" value="Dps-like"/>
</dbReference>
<dbReference type="GO" id="GO:0020037">
    <property type="term" value="F:heme binding"/>
    <property type="evidence" value="ECO:0007669"/>
    <property type="project" value="TreeGrafter"/>
</dbReference>
<feature type="binding site" evidence="3">
    <location>
        <position position="27"/>
    </location>
    <ligand>
        <name>Fe cation</name>
        <dbReference type="ChEBI" id="CHEBI:24875"/>
    </ligand>
</feature>
<feature type="binding site" evidence="3">
    <location>
        <position position="112"/>
    </location>
    <ligand>
        <name>Fe cation</name>
        <dbReference type="ChEBI" id="CHEBI:24875"/>
    </ligand>
</feature>
<accession>A0A9D1KE59</accession>
<name>A0A9D1KE59_9BACT</name>
<dbReference type="EMBL" id="DVKT01000029">
    <property type="protein sequence ID" value="HIT39132.1"/>
    <property type="molecule type" value="Genomic_DNA"/>
</dbReference>
<keyword evidence="1" id="KW-0409">Iron storage</keyword>
<reference evidence="5" key="1">
    <citation type="submission" date="2020-10" db="EMBL/GenBank/DDBJ databases">
        <authorList>
            <person name="Gilroy R."/>
        </authorList>
    </citation>
    <scope>NUCLEOTIDE SEQUENCE</scope>
    <source>
        <strain evidence="5">21143</strain>
    </source>
</reference>
<feature type="binding site" evidence="3">
    <location>
        <position position="63"/>
    </location>
    <ligand>
        <name>Fe cation</name>
        <dbReference type="ChEBI" id="CHEBI:24875"/>
    </ligand>
</feature>
<dbReference type="GO" id="GO:0005829">
    <property type="term" value="C:cytosol"/>
    <property type="evidence" value="ECO:0007669"/>
    <property type="project" value="TreeGrafter"/>
</dbReference>
<dbReference type="GO" id="GO:0004322">
    <property type="term" value="F:ferroxidase activity"/>
    <property type="evidence" value="ECO:0007669"/>
    <property type="project" value="TreeGrafter"/>
</dbReference>
<proteinExistence type="predicted"/>
<dbReference type="PANTHER" id="PTHR30295">
    <property type="entry name" value="BACTERIOFERRITIN"/>
    <property type="match status" value="1"/>
</dbReference>
<dbReference type="InterPro" id="IPR009040">
    <property type="entry name" value="Ferritin-like_diiron"/>
</dbReference>
<dbReference type="Proteomes" id="UP000886722">
    <property type="component" value="Unassembled WGS sequence"/>
</dbReference>
<protein>
    <submittedName>
        <fullName evidence="5">Ferritin</fullName>
    </submittedName>
</protein>
<feature type="domain" description="Ferritin-like diiron" evidence="4">
    <location>
        <begin position="10"/>
        <end position="162"/>
    </location>
</feature>